<dbReference type="InterPro" id="IPR036380">
    <property type="entry name" value="Isochorismatase-like_sf"/>
</dbReference>
<dbReference type="EMBL" id="JADKNH010000010">
    <property type="protein sequence ID" value="MBF4694660.1"/>
    <property type="molecule type" value="Genomic_DNA"/>
</dbReference>
<keyword evidence="2 4" id="KW-0378">Hydrolase</keyword>
<evidence type="ECO:0000313" key="4">
    <source>
        <dbReference type="EMBL" id="MBF4694660.1"/>
    </source>
</evidence>
<evidence type="ECO:0000256" key="2">
    <source>
        <dbReference type="ARBA" id="ARBA00022801"/>
    </source>
</evidence>
<name>A0ABR9ZW25_9FIRM</name>
<protein>
    <submittedName>
        <fullName evidence="4">Cysteine hydrolase</fullName>
    </submittedName>
</protein>
<keyword evidence="5" id="KW-1185">Reference proteome</keyword>
<dbReference type="GO" id="GO:0016787">
    <property type="term" value="F:hydrolase activity"/>
    <property type="evidence" value="ECO:0007669"/>
    <property type="project" value="UniProtKB-KW"/>
</dbReference>
<sequence length="181" mass="20896">MKNIALLIVDVQTALIDEHPYNQDQFIKNINDLISEARKNNKEVIFVRHDDGEGSELALGAPGWEIYKDLHVLPADKIFEKQYNSAFHKTDLDAYLKSKDIDTLVIMGLQTEYCIDATLKQAFSLDYEVLIPKDTNTTFDNDYLSGEKLYEFYNKNIWAGRFGEVLEVEVVKEKLTKVRQI</sequence>
<dbReference type="RefSeq" id="WP_194702902.1">
    <property type="nucleotide sequence ID" value="NZ_JADKNH010000010.1"/>
</dbReference>
<evidence type="ECO:0000259" key="3">
    <source>
        <dbReference type="Pfam" id="PF00857"/>
    </source>
</evidence>
<comment type="similarity">
    <text evidence="1">Belongs to the isochorismatase family.</text>
</comment>
<dbReference type="PANTHER" id="PTHR43540">
    <property type="entry name" value="PEROXYUREIDOACRYLATE/UREIDOACRYLATE AMIDOHYDROLASE-RELATED"/>
    <property type="match status" value="1"/>
</dbReference>
<dbReference type="PANTHER" id="PTHR43540:SF14">
    <property type="entry name" value="ISOCHORISMATASE"/>
    <property type="match status" value="1"/>
</dbReference>
<proteinExistence type="inferred from homology"/>
<dbReference type="InterPro" id="IPR000868">
    <property type="entry name" value="Isochorismatase-like_dom"/>
</dbReference>
<gene>
    <name evidence="4" type="ORF">ISU02_16225</name>
</gene>
<feature type="domain" description="Isochorismatase-like" evidence="3">
    <location>
        <begin position="5"/>
        <end position="142"/>
    </location>
</feature>
<dbReference type="CDD" id="cd01014">
    <property type="entry name" value="nicotinamidase_related"/>
    <property type="match status" value="1"/>
</dbReference>
<organism evidence="4 5">
    <name type="scientific">Fusibacter ferrireducens</name>
    <dbReference type="NCBI Taxonomy" id="2785058"/>
    <lineage>
        <taxon>Bacteria</taxon>
        <taxon>Bacillati</taxon>
        <taxon>Bacillota</taxon>
        <taxon>Clostridia</taxon>
        <taxon>Eubacteriales</taxon>
        <taxon>Eubacteriales Family XII. Incertae Sedis</taxon>
        <taxon>Fusibacter</taxon>
    </lineage>
</organism>
<reference evidence="4 5" key="1">
    <citation type="submission" date="2020-11" db="EMBL/GenBank/DDBJ databases">
        <title>Fusibacter basophilias sp. nov.</title>
        <authorList>
            <person name="Qiu D."/>
        </authorList>
    </citation>
    <scope>NUCLEOTIDE SEQUENCE [LARGE SCALE GENOMIC DNA]</scope>
    <source>
        <strain evidence="4 5">Q10-2</strain>
    </source>
</reference>
<evidence type="ECO:0000313" key="5">
    <source>
        <dbReference type="Proteomes" id="UP000614200"/>
    </source>
</evidence>
<dbReference type="Pfam" id="PF00857">
    <property type="entry name" value="Isochorismatase"/>
    <property type="match status" value="1"/>
</dbReference>
<accession>A0ABR9ZW25</accession>
<evidence type="ECO:0000256" key="1">
    <source>
        <dbReference type="ARBA" id="ARBA00006336"/>
    </source>
</evidence>
<dbReference type="Gene3D" id="3.40.50.850">
    <property type="entry name" value="Isochorismatase-like"/>
    <property type="match status" value="1"/>
</dbReference>
<dbReference type="SUPFAM" id="SSF52499">
    <property type="entry name" value="Isochorismatase-like hydrolases"/>
    <property type="match status" value="1"/>
</dbReference>
<dbReference type="Proteomes" id="UP000614200">
    <property type="component" value="Unassembled WGS sequence"/>
</dbReference>
<dbReference type="InterPro" id="IPR050272">
    <property type="entry name" value="Isochorismatase-like_hydrls"/>
</dbReference>
<comment type="caution">
    <text evidence="4">The sequence shown here is derived from an EMBL/GenBank/DDBJ whole genome shotgun (WGS) entry which is preliminary data.</text>
</comment>